<dbReference type="NCBIfam" id="TIGR01646">
    <property type="entry name" value="vgr_GE"/>
    <property type="match status" value="1"/>
</dbReference>
<evidence type="ECO:0000313" key="3">
    <source>
        <dbReference type="EMBL" id="REG84009.1"/>
    </source>
</evidence>
<evidence type="ECO:0000256" key="1">
    <source>
        <dbReference type="SAM" id="MobiDB-lite"/>
    </source>
</evidence>
<dbReference type="AlphaFoldDB" id="A0A3E0DP71"/>
<dbReference type="Proteomes" id="UP000256405">
    <property type="component" value="Unassembled WGS sequence"/>
</dbReference>
<dbReference type="Gene3D" id="2.40.50.230">
    <property type="entry name" value="Gp5 N-terminal domain"/>
    <property type="match status" value="1"/>
</dbReference>
<dbReference type="OrthoDB" id="1907165at2"/>
<feature type="compositionally biased region" description="Polar residues" evidence="1">
    <location>
        <begin position="618"/>
        <end position="627"/>
    </location>
</feature>
<sequence length="627" mass="67864">MAAERSIPAVETVAEFKVLINGNELPRSVSKLSISVMKMVNKITTATIIILDGEAATGQFPLTDGDLFTPGNKVEIRAGDSNTTTSIFIGLIVKQSLKVRNGAAPNLIVECKHTVVKTTLGRNNKYFHDSTDSQIISQVLEDAGFTEGLVIADTTVVHKEMVQYNSTDWDFIVSRAEANGQVVLTNDDTIVTQKPEVTTDDAKLSLLHGATILELDAEMDSRNQFSSVKSKAWDMANQEIAETSAAEPQNLLEEGSFTTTNLAAVVGPAEFVLSHAGAITPDERQAWADAQLLKSRLSKIRGRIKFQGIATINPGEVVELNGLGTRFNGKAFVSGVRQDYSQAEGWKTQAQFGHNPDWFIEENHVTAPKAAGLLPGVIGLHTGIVTDNEDPEGEQRVRVKMPYVNADDDGVWARIALADAGNERGMFFRPEVGDEVVLGFLYDDPRQPLILGMLHSSNKVPPISPTNDNFKKGYTSREKLKLTYDDEIKEILIETPGENKVFISDDKKGISLEDQTGHKITTKPASITIKDSKDNEITIDVDGGIIKIKANSKVVVDAPKIELVGGASHPLAFGDELLSHLNNMKTAFDTHMHPGETALGMPVSPAPPAAPMPPATPSLLSTKVKTG</sequence>
<organism evidence="3 4">
    <name type="scientific">Algoriphagus antarcticus</name>
    <dbReference type="NCBI Taxonomy" id="238540"/>
    <lineage>
        <taxon>Bacteria</taxon>
        <taxon>Pseudomonadati</taxon>
        <taxon>Bacteroidota</taxon>
        <taxon>Cytophagia</taxon>
        <taxon>Cytophagales</taxon>
        <taxon>Cyclobacteriaceae</taxon>
        <taxon>Algoriphagus</taxon>
    </lineage>
</organism>
<dbReference type="Gene3D" id="3.55.50.10">
    <property type="entry name" value="Baseplate protein-like domains"/>
    <property type="match status" value="1"/>
</dbReference>
<dbReference type="Pfam" id="PF04717">
    <property type="entry name" value="Phage_base_V"/>
    <property type="match status" value="1"/>
</dbReference>
<comment type="caution">
    <text evidence="3">The sequence shown here is derived from an EMBL/GenBank/DDBJ whole genome shotgun (WGS) entry which is preliminary data.</text>
</comment>
<dbReference type="InterPro" id="IPR006531">
    <property type="entry name" value="Gp5/Vgr_OB"/>
</dbReference>
<protein>
    <submittedName>
        <fullName evidence="3">Rhs element Vgr protein</fullName>
    </submittedName>
</protein>
<dbReference type="RefSeq" id="WP_086541690.1">
    <property type="nucleotide sequence ID" value="NZ_MSSW01000031.1"/>
</dbReference>
<name>A0A3E0DP71_9BACT</name>
<keyword evidence="4" id="KW-1185">Reference proteome</keyword>
<feature type="region of interest" description="Disordered" evidence="1">
    <location>
        <begin position="602"/>
        <end position="627"/>
    </location>
</feature>
<dbReference type="InterPro" id="IPR006533">
    <property type="entry name" value="T6SS_Vgr_RhsGE"/>
</dbReference>
<evidence type="ECO:0000313" key="4">
    <source>
        <dbReference type="Proteomes" id="UP000256405"/>
    </source>
</evidence>
<evidence type="ECO:0000259" key="2">
    <source>
        <dbReference type="Pfam" id="PF04717"/>
    </source>
</evidence>
<gene>
    <name evidence="3" type="ORF">C8N25_11664</name>
</gene>
<dbReference type="SUPFAM" id="SSF69255">
    <property type="entry name" value="gp5 N-terminal domain-like"/>
    <property type="match status" value="1"/>
</dbReference>
<proteinExistence type="predicted"/>
<dbReference type="SUPFAM" id="SSF69279">
    <property type="entry name" value="Phage tail proteins"/>
    <property type="match status" value="1"/>
</dbReference>
<feature type="compositionally biased region" description="Pro residues" evidence="1">
    <location>
        <begin position="604"/>
        <end position="616"/>
    </location>
</feature>
<dbReference type="Pfam" id="PF05954">
    <property type="entry name" value="Phage_GPD"/>
    <property type="match status" value="1"/>
</dbReference>
<feature type="domain" description="Gp5/Type VI secretion system Vgr protein OB-fold" evidence="2">
    <location>
        <begin position="382"/>
        <end position="455"/>
    </location>
</feature>
<dbReference type="EMBL" id="QUNF01000016">
    <property type="protein sequence ID" value="REG84009.1"/>
    <property type="molecule type" value="Genomic_DNA"/>
</dbReference>
<dbReference type="InterPro" id="IPR037026">
    <property type="entry name" value="Vgr_OB-fold_dom_sf"/>
</dbReference>
<accession>A0A3E0DP71</accession>
<reference evidence="3 4" key="1">
    <citation type="submission" date="2018-08" db="EMBL/GenBank/DDBJ databases">
        <title>Genomic Encyclopedia of Archaeal and Bacterial Type Strains, Phase II (KMG-II): from individual species to whole genera.</title>
        <authorList>
            <person name="Goeker M."/>
        </authorList>
    </citation>
    <scope>NUCLEOTIDE SEQUENCE [LARGE SCALE GENOMIC DNA]</scope>
    <source>
        <strain evidence="3 4">DSM 15986</strain>
    </source>
</reference>